<protein>
    <submittedName>
        <fullName evidence="1">Uncharacterized protein</fullName>
    </submittedName>
</protein>
<name>A0A8S2YC57_9BILA</name>
<evidence type="ECO:0000313" key="2">
    <source>
        <dbReference type="Proteomes" id="UP000682733"/>
    </source>
</evidence>
<reference evidence="1" key="1">
    <citation type="submission" date="2021-02" db="EMBL/GenBank/DDBJ databases">
        <authorList>
            <person name="Nowell W R."/>
        </authorList>
    </citation>
    <scope>NUCLEOTIDE SEQUENCE</scope>
</reference>
<dbReference type="Proteomes" id="UP000682733">
    <property type="component" value="Unassembled WGS sequence"/>
</dbReference>
<dbReference type="AlphaFoldDB" id="A0A8S2YC57"/>
<dbReference type="EMBL" id="CAJOBA010110659">
    <property type="protein sequence ID" value="CAF4552389.1"/>
    <property type="molecule type" value="Genomic_DNA"/>
</dbReference>
<proteinExistence type="predicted"/>
<gene>
    <name evidence="1" type="ORF">TMI583_LOCUS49688</name>
</gene>
<sequence length="30" mass="3025">CIFGLRAFCIAASSCVTTGPLLLVLPGTSL</sequence>
<evidence type="ECO:0000313" key="1">
    <source>
        <dbReference type="EMBL" id="CAF4552389.1"/>
    </source>
</evidence>
<accession>A0A8S2YC57</accession>
<feature type="non-terminal residue" evidence="1">
    <location>
        <position position="1"/>
    </location>
</feature>
<organism evidence="1 2">
    <name type="scientific">Didymodactylos carnosus</name>
    <dbReference type="NCBI Taxonomy" id="1234261"/>
    <lineage>
        <taxon>Eukaryota</taxon>
        <taxon>Metazoa</taxon>
        <taxon>Spiralia</taxon>
        <taxon>Gnathifera</taxon>
        <taxon>Rotifera</taxon>
        <taxon>Eurotatoria</taxon>
        <taxon>Bdelloidea</taxon>
        <taxon>Philodinida</taxon>
        <taxon>Philodinidae</taxon>
        <taxon>Didymodactylos</taxon>
    </lineage>
</organism>
<comment type="caution">
    <text evidence="1">The sequence shown here is derived from an EMBL/GenBank/DDBJ whole genome shotgun (WGS) entry which is preliminary data.</text>
</comment>